<protein>
    <submittedName>
        <fullName evidence="2">Uncharacterized protein</fullName>
    </submittedName>
</protein>
<feature type="transmembrane region" description="Helical" evidence="1">
    <location>
        <begin position="6"/>
        <end position="27"/>
    </location>
</feature>
<proteinExistence type="predicted"/>
<reference evidence="2" key="1">
    <citation type="submission" date="2022-07" db="EMBL/GenBank/DDBJ databases">
        <authorList>
            <person name="Macas J."/>
            <person name="Novak P."/>
            <person name="Neumann P."/>
        </authorList>
    </citation>
    <scope>NUCLEOTIDE SEQUENCE</scope>
</reference>
<sequence length="128" mass="14892">MVSSFMIITVQLTPCIFICSFSSLLPFNISSFFFQIKVQRFHILSRLPPSVYRNYLLLTNTRISFLTEDGGSLQHQSIPNYTPVPFLPTVSAQFKTEGISDLLNLELRYKNCQWFAFWRIFNSSYDSI</sequence>
<evidence type="ECO:0000313" key="2">
    <source>
        <dbReference type="EMBL" id="CAH9146500.1"/>
    </source>
</evidence>
<keyword evidence="3" id="KW-1185">Reference proteome</keyword>
<dbReference type="EMBL" id="CAMAPF010001104">
    <property type="protein sequence ID" value="CAH9146500.1"/>
    <property type="molecule type" value="Genomic_DNA"/>
</dbReference>
<gene>
    <name evidence="2" type="ORF">CEPIT_LOCUS43035</name>
</gene>
<keyword evidence="1" id="KW-0812">Transmembrane</keyword>
<dbReference type="AlphaFoldDB" id="A0AAV0GEX4"/>
<name>A0AAV0GEX4_9ASTE</name>
<keyword evidence="1" id="KW-1133">Transmembrane helix</keyword>
<accession>A0AAV0GEX4</accession>
<comment type="caution">
    <text evidence="2">The sequence shown here is derived from an EMBL/GenBank/DDBJ whole genome shotgun (WGS) entry which is preliminary data.</text>
</comment>
<evidence type="ECO:0000256" key="1">
    <source>
        <dbReference type="SAM" id="Phobius"/>
    </source>
</evidence>
<keyword evidence="1" id="KW-0472">Membrane</keyword>
<dbReference type="Proteomes" id="UP001152523">
    <property type="component" value="Unassembled WGS sequence"/>
</dbReference>
<organism evidence="2 3">
    <name type="scientific">Cuscuta epithymum</name>
    <dbReference type="NCBI Taxonomy" id="186058"/>
    <lineage>
        <taxon>Eukaryota</taxon>
        <taxon>Viridiplantae</taxon>
        <taxon>Streptophyta</taxon>
        <taxon>Embryophyta</taxon>
        <taxon>Tracheophyta</taxon>
        <taxon>Spermatophyta</taxon>
        <taxon>Magnoliopsida</taxon>
        <taxon>eudicotyledons</taxon>
        <taxon>Gunneridae</taxon>
        <taxon>Pentapetalae</taxon>
        <taxon>asterids</taxon>
        <taxon>lamiids</taxon>
        <taxon>Solanales</taxon>
        <taxon>Convolvulaceae</taxon>
        <taxon>Cuscuteae</taxon>
        <taxon>Cuscuta</taxon>
        <taxon>Cuscuta subgen. Cuscuta</taxon>
    </lineage>
</organism>
<evidence type="ECO:0000313" key="3">
    <source>
        <dbReference type="Proteomes" id="UP001152523"/>
    </source>
</evidence>